<evidence type="ECO:0000313" key="2">
    <source>
        <dbReference type="EMBL" id="MBN0985787.1"/>
    </source>
</evidence>
<gene>
    <name evidence="2" type="ORF">JW498_00225</name>
</gene>
<dbReference type="EMBL" id="JAFFZP010000001">
    <property type="protein sequence ID" value="MBN0985787.1"/>
    <property type="molecule type" value="Genomic_DNA"/>
</dbReference>
<evidence type="ECO:0000256" key="1">
    <source>
        <dbReference type="SAM" id="SignalP"/>
    </source>
</evidence>
<proteinExistence type="predicted"/>
<accession>A0ABS2W243</accession>
<keyword evidence="3" id="KW-1185">Reference proteome</keyword>
<protein>
    <submittedName>
        <fullName evidence="2">Uncharacterized protein</fullName>
    </submittedName>
</protein>
<organism evidence="2 3">
    <name type="scientific">Amphritea pacifica</name>
    <dbReference type="NCBI Taxonomy" id="2811233"/>
    <lineage>
        <taxon>Bacteria</taxon>
        <taxon>Pseudomonadati</taxon>
        <taxon>Pseudomonadota</taxon>
        <taxon>Gammaproteobacteria</taxon>
        <taxon>Oceanospirillales</taxon>
        <taxon>Oceanospirillaceae</taxon>
        <taxon>Amphritea</taxon>
    </lineage>
</organism>
<name>A0ABS2W243_9GAMM</name>
<feature type="signal peptide" evidence="1">
    <location>
        <begin position="1"/>
        <end position="22"/>
    </location>
</feature>
<evidence type="ECO:0000313" key="3">
    <source>
        <dbReference type="Proteomes" id="UP000760472"/>
    </source>
</evidence>
<keyword evidence="1" id="KW-0732">Signal</keyword>
<reference evidence="2 3" key="1">
    <citation type="submission" date="2021-02" db="EMBL/GenBank/DDBJ databases">
        <title>A novel species of genus Amphritea isolated from a fishpond in China.</title>
        <authorList>
            <person name="Lu H."/>
        </authorList>
    </citation>
    <scope>NUCLEOTIDE SEQUENCE [LARGE SCALE GENOMIC DNA]</scope>
    <source>
        <strain evidence="2 3">RP18W</strain>
    </source>
</reference>
<dbReference type="RefSeq" id="WP_205209441.1">
    <property type="nucleotide sequence ID" value="NZ_JAFFZO010000006.1"/>
</dbReference>
<comment type="caution">
    <text evidence="2">The sequence shown here is derived from an EMBL/GenBank/DDBJ whole genome shotgun (WGS) entry which is preliminary data.</text>
</comment>
<dbReference type="Proteomes" id="UP000760472">
    <property type="component" value="Unassembled WGS sequence"/>
</dbReference>
<sequence>MIIKFLTAVTLGSLVIASSAFAMNTLPKEPYSGYVVTHSEMKSDASGVGDQAARMDERAPIWNWDNSASR</sequence>
<feature type="chain" id="PRO_5047250818" evidence="1">
    <location>
        <begin position="23"/>
        <end position="70"/>
    </location>
</feature>